<protein>
    <submittedName>
        <fullName evidence="6">Kinase-like protein</fullName>
    </submittedName>
</protein>
<dbReference type="GeneID" id="19200018"/>
<sequence>MVSDTSSSSGSHTSPLWRKSWRKNDLREIRKCIQDKLAVTTEQRRKLRFLIDEARLYYRHTLGVAVHALVCRRDERTFLRILEGVKYLTRGDALTAIRNHRNLRSHLLCYNPVHPHSFLYEDDHEGPCTAIFSPEKDFVSLANTLISMLKAPEHTQIFSWTGLDAQACVDLLDSLKQIRNVPRRYQSIFEEAMFKVAKRSGYWPRRLELEGVHVQMWLGGGSGGDVFLGSSRGELVAMKQVRIPASGGDKALRAFAKELVICSVLSHPNVLPLCGVFRESLTRKLFIVSPYVEKGDLLCYVERTPRDRVDRFSILCDVAQAIRYLHTRDPPVMHGDFKPANILISTSGSACLCDYGMSYLKGNCINWSTSSGAGRGGTLRFLAPELLQGNSTIRWSTDIYSFGCVLYWLASGSVPYARHRRESEVIFALTRGEELQRPPGQLSDALWNLCKQCLDRTPARRPSALECVRRLRSSEMAFTSNAWPSPRGSAGSFSAASSV</sequence>
<dbReference type="OrthoDB" id="4062651at2759"/>
<dbReference type="RefSeq" id="XP_007770798.1">
    <property type="nucleotide sequence ID" value="XM_007772608.1"/>
</dbReference>
<keyword evidence="2 3" id="KW-0067">ATP-binding</keyword>
<evidence type="ECO:0000256" key="3">
    <source>
        <dbReference type="PROSITE-ProRule" id="PRU10141"/>
    </source>
</evidence>
<gene>
    <name evidence="6" type="ORF">CONPUDRAFT_126896</name>
</gene>
<dbReference type="PROSITE" id="PS00108">
    <property type="entry name" value="PROTEIN_KINASE_ST"/>
    <property type="match status" value="1"/>
</dbReference>
<feature type="domain" description="Protein kinase" evidence="5">
    <location>
        <begin position="212"/>
        <end position="479"/>
    </location>
</feature>
<keyword evidence="1 3" id="KW-0547">Nucleotide-binding</keyword>
<dbReference type="PROSITE" id="PS00107">
    <property type="entry name" value="PROTEIN_KINASE_ATP"/>
    <property type="match status" value="1"/>
</dbReference>
<dbReference type="KEGG" id="cput:CONPUDRAFT_126896"/>
<proteinExistence type="inferred from homology"/>
<dbReference type="InterPro" id="IPR051681">
    <property type="entry name" value="Ser/Thr_Kinases-Pseudokinases"/>
</dbReference>
<dbReference type="InterPro" id="IPR017441">
    <property type="entry name" value="Protein_kinase_ATP_BS"/>
</dbReference>
<comment type="caution">
    <text evidence="6">The sequence shown here is derived from an EMBL/GenBank/DDBJ whole genome shotgun (WGS) entry which is preliminary data.</text>
</comment>
<dbReference type="InterPro" id="IPR000719">
    <property type="entry name" value="Prot_kinase_dom"/>
</dbReference>
<evidence type="ECO:0000256" key="2">
    <source>
        <dbReference type="ARBA" id="ARBA00022840"/>
    </source>
</evidence>
<dbReference type="PANTHER" id="PTHR44329">
    <property type="entry name" value="SERINE/THREONINE-PROTEIN KINASE TNNI3K-RELATED"/>
    <property type="match status" value="1"/>
</dbReference>
<evidence type="ECO:0000256" key="1">
    <source>
        <dbReference type="ARBA" id="ARBA00022741"/>
    </source>
</evidence>
<dbReference type="Pfam" id="PF00069">
    <property type="entry name" value="Pkinase"/>
    <property type="match status" value="1"/>
</dbReference>
<organism evidence="6 7">
    <name type="scientific">Coniophora puteana (strain RWD-64-598)</name>
    <name type="common">Brown rot fungus</name>
    <dbReference type="NCBI Taxonomy" id="741705"/>
    <lineage>
        <taxon>Eukaryota</taxon>
        <taxon>Fungi</taxon>
        <taxon>Dikarya</taxon>
        <taxon>Basidiomycota</taxon>
        <taxon>Agaricomycotina</taxon>
        <taxon>Agaricomycetes</taxon>
        <taxon>Agaricomycetidae</taxon>
        <taxon>Boletales</taxon>
        <taxon>Coniophorineae</taxon>
        <taxon>Coniophoraceae</taxon>
        <taxon>Coniophora</taxon>
    </lineage>
</organism>
<dbReference type="GO" id="GO:0005524">
    <property type="term" value="F:ATP binding"/>
    <property type="evidence" value="ECO:0007669"/>
    <property type="project" value="UniProtKB-UniRule"/>
</dbReference>
<reference evidence="7" key="1">
    <citation type="journal article" date="2012" name="Science">
        <title>The Paleozoic origin of enzymatic lignin decomposition reconstructed from 31 fungal genomes.</title>
        <authorList>
            <person name="Floudas D."/>
            <person name="Binder M."/>
            <person name="Riley R."/>
            <person name="Barry K."/>
            <person name="Blanchette R.A."/>
            <person name="Henrissat B."/>
            <person name="Martinez A.T."/>
            <person name="Otillar R."/>
            <person name="Spatafora J.W."/>
            <person name="Yadav J.S."/>
            <person name="Aerts A."/>
            <person name="Benoit I."/>
            <person name="Boyd A."/>
            <person name="Carlson A."/>
            <person name="Copeland A."/>
            <person name="Coutinho P.M."/>
            <person name="de Vries R.P."/>
            <person name="Ferreira P."/>
            <person name="Findley K."/>
            <person name="Foster B."/>
            <person name="Gaskell J."/>
            <person name="Glotzer D."/>
            <person name="Gorecki P."/>
            <person name="Heitman J."/>
            <person name="Hesse C."/>
            <person name="Hori C."/>
            <person name="Igarashi K."/>
            <person name="Jurgens J.A."/>
            <person name="Kallen N."/>
            <person name="Kersten P."/>
            <person name="Kohler A."/>
            <person name="Kuees U."/>
            <person name="Kumar T.K.A."/>
            <person name="Kuo A."/>
            <person name="LaButti K."/>
            <person name="Larrondo L.F."/>
            <person name="Lindquist E."/>
            <person name="Ling A."/>
            <person name="Lombard V."/>
            <person name="Lucas S."/>
            <person name="Lundell T."/>
            <person name="Martin R."/>
            <person name="McLaughlin D.J."/>
            <person name="Morgenstern I."/>
            <person name="Morin E."/>
            <person name="Murat C."/>
            <person name="Nagy L.G."/>
            <person name="Nolan M."/>
            <person name="Ohm R.A."/>
            <person name="Patyshakuliyeva A."/>
            <person name="Rokas A."/>
            <person name="Ruiz-Duenas F.J."/>
            <person name="Sabat G."/>
            <person name="Salamov A."/>
            <person name="Samejima M."/>
            <person name="Schmutz J."/>
            <person name="Slot J.C."/>
            <person name="St John F."/>
            <person name="Stenlid J."/>
            <person name="Sun H."/>
            <person name="Sun S."/>
            <person name="Syed K."/>
            <person name="Tsang A."/>
            <person name="Wiebenga A."/>
            <person name="Young D."/>
            <person name="Pisabarro A."/>
            <person name="Eastwood D.C."/>
            <person name="Martin F."/>
            <person name="Cullen D."/>
            <person name="Grigoriev I.V."/>
            <person name="Hibbett D.S."/>
        </authorList>
    </citation>
    <scope>NUCLEOTIDE SEQUENCE [LARGE SCALE GENOMIC DNA]</scope>
    <source>
        <strain evidence="7">RWD-64-598 SS2</strain>
    </source>
</reference>
<accession>A0A5M3MKJ8</accession>
<keyword evidence="7" id="KW-1185">Reference proteome</keyword>
<evidence type="ECO:0000259" key="5">
    <source>
        <dbReference type="PROSITE" id="PS50011"/>
    </source>
</evidence>
<keyword evidence="6" id="KW-0808">Transferase</keyword>
<dbReference type="AlphaFoldDB" id="A0A5M3MKJ8"/>
<dbReference type="EMBL" id="JH711581">
    <property type="protein sequence ID" value="EIW79071.1"/>
    <property type="molecule type" value="Genomic_DNA"/>
</dbReference>
<keyword evidence="4" id="KW-0723">Serine/threonine-protein kinase</keyword>
<comment type="similarity">
    <text evidence="4">Belongs to the protein kinase superfamily.</text>
</comment>
<keyword evidence="6" id="KW-0418">Kinase</keyword>
<evidence type="ECO:0000313" key="7">
    <source>
        <dbReference type="Proteomes" id="UP000053558"/>
    </source>
</evidence>
<dbReference type="InterPro" id="IPR011009">
    <property type="entry name" value="Kinase-like_dom_sf"/>
</dbReference>
<name>A0A5M3MKJ8_CONPW</name>
<dbReference type="InterPro" id="IPR008271">
    <property type="entry name" value="Ser/Thr_kinase_AS"/>
</dbReference>
<evidence type="ECO:0000313" key="6">
    <source>
        <dbReference type="EMBL" id="EIW79071.1"/>
    </source>
</evidence>
<dbReference type="Gene3D" id="1.10.510.10">
    <property type="entry name" value="Transferase(Phosphotransferase) domain 1"/>
    <property type="match status" value="1"/>
</dbReference>
<feature type="binding site" evidence="3">
    <location>
        <position position="239"/>
    </location>
    <ligand>
        <name>ATP</name>
        <dbReference type="ChEBI" id="CHEBI:30616"/>
    </ligand>
</feature>
<dbReference type="PROSITE" id="PS50011">
    <property type="entry name" value="PROTEIN_KINASE_DOM"/>
    <property type="match status" value="1"/>
</dbReference>
<dbReference type="GO" id="GO:0004674">
    <property type="term" value="F:protein serine/threonine kinase activity"/>
    <property type="evidence" value="ECO:0007669"/>
    <property type="project" value="UniProtKB-KW"/>
</dbReference>
<dbReference type="OMA" id="QHEIAYV"/>
<dbReference type="SUPFAM" id="SSF56112">
    <property type="entry name" value="Protein kinase-like (PK-like)"/>
    <property type="match status" value="1"/>
</dbReference>
<dbReference type="PANTHER" id="PTHR44329:SF214">
    <property type="entry name" value="PROTEIN KINASE DOMAIN-CONTAINING PROTEIN"/>
    <property type="match status" value="1"/>
</dbReference>
<dbReference type="Proteomes" id="UP000053558">
    <property type="component" value="Unassembled WGS sequence"/>
</dbReference>
<evidence type="ECO:0000256" key="4">
    <source>
        <dbReference type="RuleBase" id="RU000304"/>
    </source>
</evidence>